<sequence length="458" mass="49689">MKTIRIGAGQGFYGDSVLPALETARRGQVQYLCFDSLAELTLAILQKDRQRDAARGYAADIGAAMRKLLPIAREKGIRIITNAGGMNPLGAMRETERIARELGLTGLRIAVVTGDDVRADIPELIEQGAALRHMEDGRSIGEIEERIVFANAYLGAGPIVNALSQGADVILTGRTTDSALFLAPLIHEFGIQPDDWGRLAQGVLMGHLLECSGQASGGNYSGDWQQVESLEEIGFPIAEVCEDGTFIVTKAEGTGGLVSVHTVKEQLLYEIHDPAAYVTPDVVLDLTEVRLQDAGSNRVHVSGAKGKPRPETLKVVMGYSDGWLGQAIWGYSWPDALAKAQAADRIIRKQMERGGLLYDDIRTDYLGYNSLHGPLAKLPDEETLNEVYLRIAVRTKSKDEAARLGRLVPPLMLSGPPAMGAFLGLMKPRELLGMWSSLVPRGLIESRVQVTVSEVQQP</sequence>
<name>A0A328TXN6_9BACL</name>
<organism evidence="2 3">
    <name type="scientific">Paenibacillus montanisoli</name>
    <dbReference type="NCBI Taxonomy" id="2081970"/>
    <lineage>
        <taxon>Bacteria</taxon>
        <taxon>Bacillati</taxon>
        <taxon>Bacillota</taxon>
        <taxon>Bacilli</taxon>
        <taxon>Bacillales</taxon>
        <taxon>Paenibacillaceae</taxon>
        <taxon>Paenibacillus</taxon>
    </lineage>
</organism>
<dbReference type="RefSeq" id="WP_112884112.1">
    <property type="nucleotide sequence ID" value="NZ_QLUW01000004.1"/>
</dbReference>
<comment type="caution">
    <text evidence="2">The sequence shown here is derived from an EMBL/GenBank/DDBJ whole genome shotgun (WGS) entry which is preliminary data.</text>
</comment>
<keyword evidence="3" id="KW-1185">Reference proteome</keyword>
<proteinExistence type="predicted"/>
<gene>
    <name evidence="2" type="ORF">DL346_19755</name>
</gene>
<reference evidence="2 3" key="1">
    <citation type="submission" date="2018-06" db="EMBL/GenBank/DDBJ databases">
        <title>Paenibacillus montanisoli sp. nov., isolated from mountain area soil.</title>
        <authorList>
            <person name="Wu M."/>
        </authorList>
    </citation>
    <scope>NUCLEOTIDE SEQUENCE [LARGE SCALE GENOMIC DNA]</scope>
    <source>
        <strain evidence="2 3">RA17</strain>
    </source>
</reference>
<dbReference type="Pfam" id="PF07287">
    <property type="entry name" value="AtuA"/>
    <property type="match status" value="1"/>
</dbReference>
<evidence type="ECO:0000259" key="1">
    <source>
        <dbReference type="Pfam" id="PF07287"/>
    </source>
</evidence>
<accession>A0A328TXN6</accession>
<dbReference type="EMBL" id="QLUW01000004">
    <property type="protein sequence ID" value="RAP74323.1"/>
    <property type="molecule type" value="Genomic_DNA"/>
</dbReference>
<evidence type="ECO:0000313" key="3">
    <source>
        <dbReference type="Proteomes" id="UP000249260"/>
    </source>
</evidence>
<dbReference type="PANTHER" id="PTHR47708:SF2">
    <property type="entry name" value="SI:CH73-132F6.5"/>
    <property type="match status" value="1"/>
</dbReference>
<dbReference type="AlphaFoldDB" id="A0A328TXN6"/>
<dbReference type="OrthoDB" id="9763456at2"/>
<feature type="domain" description="Acyclic terpene utilisation N-terminal" evidence="1">
    <location>
        <begin position="4"/>
        <end position="449"/>
    </location>
</feature>
<dbReference type="Proteomes" id="UP000249260">
    <property type="component" value="Unassembled WGS sequence"/>
</dbReference>
<dbReference type="PANTHER" id="PTHR47708">
    <property type="match status" value="1"/>
</dbReference>
<evidence type="ECO:0000313" key="2">
    <source>
        <dbReference type="EMBL" id="RAP74323.1"/>
    </source>
</evidence>
<protein>
    <submittedName>
        <fullName evidence="2">DUF1446 domain-containing protein</fullName>
    </submittedName>
</protein>
<dbReference type="InterPro" id="IPR010839">
    <property type="entry name" value="AtuA_N"/>
</dbReference>